<evidence type="ECO:0000256" key="1">
    <source>
        <dbReference type="ARBA" id="ARBA00004141"/>
    </source>
</evidence>
<dbReference type="GO" id="GO:0005886">
    <property type="term" value="C:plasma membrane"/>
    <property type="evidence" value="ECO:0007669"/>
    <property type="project" value="TreeGrafter"/>
</dbReference>
<evidence type="ECO:0000313" key="8">
    <source>
        <dbReference type="Proteomes" id="UP001174694"/>
    </source>
</evidence>
<dbReference type="NCBIfam" id="TIGR00800">
    <property type="entry name" value="ncs1"/>
    <property type="match status" value="1"/>
</dbReference>
<evidence type="ECO:0000256" key="2">
    <source>
        <dbReference type="ARBA" id="ARBA00008974"/>
    </source>
</evidence>
<gene>
    <name evidence="7" type="ORF">NKR23_g5670</name>
</gene>
<keyword evidence="5 6" id="KW-0472">Membrane</keyword>
<evidence type="ECO:0000313" key="7">
    <source>
        <dbReference type="EMBL" id="KAJ9144986.1"/>
    </source>
</evidence>
<feature type="transmembrane region" description="Helical" evidence="6">
    <location>
        <begin position="199"/>
        <end position="218"/>
    </location>
</feature>
<feature type="transmembrane region" description="Helical" evidence="6">
    <location>
        <begin position="393"/>
        <end position="413"/>
    </location>
</feature>
<comment type="similarity">
    <text evidence="2">Belongs to the purine-cytosine permease (2.A.39) family.</text>
</comment>
<dbReference type="EMBL" id="JANBVO010000015">
    <property type="protein sequence ID" value="KAJ9144986.1"/>
    <property type="molecule type" value="Genomic_DNA"/>
</dbReference>
<dbReference type="InterPro" id="IPR001248">
    <property type="entry name" value="Pur-cyt_permease"/>
</dbReference>
<sequence>MAETEKAGASPVTFDADAGAGSVSSATETSFWSRIKDRARLEVEPSTYAPPGSHWSNKDLDPVPLERQTWQTYNFVTYWISDAFAVSNWRIGASLISIGLSWKLALVAVVIGNFITALVVTYNGVIGARLHIPFTVQARSAFGFYFSYVMIIFRVVISVFWYGIGTYTGAECVRSIIYAWAPGFRNIPNHLPASANIDTGFMICYFIYFLLVLPFHWIPAHQLHWFFTFKAIVSPIAGFALIGWIVHSTGGGNQIFEYGNQYSGAKLGWAFMSGVNAMIGNFATLGVNMNDFARYSKNPRSPYVQLIIIPIAFIVMMLFGIIGANGSRILYGEVLWDPLLIVDHWTSPGGRAAAFFVALAFLIASIAINISANSIAVAVDLTTLFPRYLDLRRAQYVCAVLGAWAMTPWNILASAESLLTFMDGYSIWLAPISGILLSDYWIVHKQRVSVPDMYTPKGIYAYEKWGTNWRAAVAFVIGFVPLLPGFAKAVTSSISVSEGASHIYALGYWYGFLVTSLVYIALSKFFPPKSEWTGKKLDDGLEEAVRYT</sequence>
<feature type="transmembrane region" description="Helical" evidence="6">
    <location>
        <begin position="351"/>
        <end position="372"/>
    </location>
</feature>
<feature type="transmembrane region" description="Helical" evidence="6">
    <location>
        <begin position="425"/>
        <end position="443"/>
    </location>
</feature>
<name>A0AA38RNG7_9PEZI</name>
<keyword evidence="3 6" id="KW-0812">Transmembrane</keyword>
<feature type="transmembrane region" description="Helical" evidence="6">
    <location>
        <begin position="225"/>
        <end position="247"/>
    </location>
</feature>
<evidence type="ECO:0000256" key="3">
    <source>
        <dbReference type="ARBA" id="ARBA00022692"/>
    </source>
</evidence>
<dbReference type="InterPro" id="IPR012681">
    <property type="entry name" value="NCS1"/>
</dbReference>
<feature type="transmembrane region" description="Helical" evidence="6">
    <location>
        <begin position="507"/>
        <end position="526"/>
    </location>
</feature>
<evidence type="ECO:0000256" key="6">
    <source>
        <dbReference type="SAM" id="Phobius"/>
    </source>
</evidence>
<reference evidence="7" key="1">
    <citation type="submission" date="2022-07" db="EMBL/GenBank/DDBJ databases">
        <title>Fungi with potential for degradation of polypropylene.</title>
        <authorList>
            <person name="Gostincar C."/>
        </authorList>
    </citation>
    <scope>NUCLEOTIDE SEQUENCE</scope>
    <source>
        <strain evidence="7">EXF-13308</strain>
    </source>
</reference>
<protein>
    <submittedName>
        <fullName evidence="7">NCS1 nucleoside transporter family</fullName>
    </submittedName>
</protein>
<dbReference type="CDD" id="cd11482">
    <property type="entry name" value="SLC-NCS1sbd_NRT1-like"/>
    <property type="match status" value="1"/>
</dbReference>
<comment type="subcellular location">
    <subcellularLocation>
        <location evidence="1">Membrane</location>
        <topology evidence="1">Multi-pass membrane protein</topology>
    </subcellularLocation>
</comment>
<dbReference type="Pfam" id="PF02133">
    <property type="entry name" value="Transp_cyt_pur"/>
    <property type="match status" value="1"/>
</dbReference>
<dbReference type="PANTHER" id="PTHR30618:SF0">
    <property type="entry name" value="PURINE-URACIL PERMEASE NCS1"/>
    <property type="match status" value="1"/>
</dbReference>
<comment type="caution">
    <text evidence="7">The sequence shown here is derived from an EMBL/GenBank/DDBJ whole genome shotgun (WGS) entry which is preliminary data.</text>
</comment>
<dbReference type="FunFam" id="1.10.4160.10:FF:000001">
    <property type="entry name" value="Uracil permease, putative"/>
    <property type="match status" value="1"/>
</dbReference>
<evidence type="ECO:0000256" key="5">
    <source>
        <dbReference type="ARBA" id="ARBA00023136"/>
    </source>
</evidence>
<feature type="transmembrane region" description="Helical" evidence="6">
    <location>
        <begin position="104"/>
        <end position="130"/>
    </location>
</feature>
<dbReference type="AlphaFoldDB" id="A0AA38RNG7"/>
<feature type="transmembrane region" description="Helical" evidence="6">
    <location>
        <begin position="267"/>
        <end position="287"/>
    </location>
</feature>
<feature type="transmembrane region" description="Helical" evidence="6">
    <location>
        <begin position="307"/>
        <end position="331"/>
    </location>
</feature>
<organism evidence="7 8">
    <name type="scientific">Pleurostoma richardsiae</name>
    <dbReference type="NCBI Taxonomy" id="41990"/>
    <lineage>
        <taxon>Eukaryota</taxon>
        <taxon>Fungi</taxon>
        <taxon>Dikarya</taxon>
        <taxon>Ascomycota</taxon>
        <taxon>Pezizomycotina</taxon>
        <taxon>Sordariomycetes</taxon>
        <taxon>Sordariomycetidae</taxon>
        <taxon>Calosphaeriales</taxon>
        <taxon>Pleurostomataceae</taxon>
        <taxon>Pleurostoma</taxon>
    </lineage>
</organism>
<keyword evidence="4 6" id="KW-1133">Transmembrane helix</keyword>
<dbReference type="InterPro" id="IPR045225">
    <property type="entry name" value="Uracil/uridine/allantoin_perm"/>
</dbReference>
<dbReference type="PANTHER" id="PTHR30618">
    <property type="entry name" value="NCS1 FAMILY PURINE/PYRIMIDINE TRANSPORTER"/>
    <property type="match status" value="1"/>
</dbReference>
<keyword evidence="8" id="KW-1185">Reference proteome</keyword>
<feature type="transmembrane region" description="Helical" evidence="6">
    <location>
        <begin position="469"/>
        <end position="487"/>
    </location>
</feature>
<proteinExistence type="inferred from homology"/>
<accession>A0AA38RNG7</accession>
<evidence type="ECO:0000256" key="4">
    <source>
        <dbReference type="ARBA" id="ARBA00022989"/>
    </source>
</evidence>
<dbReference type="Proteomes" id="UP001174694">
    <property type="component" value="Unassembled WGS sequence"/>
</dbReference>
<dbReference type="GO" id="GO:0015205">
    <property type="term" value="F:nucleobase transmembrane transporter activity"/>
    <property type="evidence" value="ECO:0007669"/>
    <property type="project" value="TreeGrafter"/>
</dbReference>
<dbReference type="Gene3D" id="1.10.4160.10">
    <property type="entry name" value="Hydantoin permease"/>
    <property type="match status" value="1"/>
</dbReference>
<feature type="transmembrane region" description="Helical" evidence="6">
    <location>
        <begin position="142"/>
        <end position="164"/>
    </location>
</feature>